<reference evidence="7" key="2">
    <citation type="journal article" date="2023" name="IMA Fungus">
        <title>Comparative genomic study of the Penicillium genus elucidates a diverse pangenome and 15 lateral gene transfer events.</title>
        <authorList>
            <person name="Petersen C."/>
            <person name="Sorensen T."/>
            <person name="Nielsen M.R."/>
            <person name="Sondergaard T.E."/>
            <person name="Sorensen J.L."/>
            <person name="Fitzpatrick D.A."/>
            <person name="Frisvad J.C."/>
            <person name="Nielsen K.L."/>
        </authorList>
    </citation>
    <scope>NUCLEOTIDE SEQUENCE</scope>
    <source>
        <strain evidence="7">IBT 21917</strain>
    </source>
</reference>
<accession>A0A9W9I1K3</accession>
<comment type="caution">
    <text evidence="7">The sequence shown here is derived from an EMBL/GenBank/DDBJ whole genome shotgun (WGS) entry which is preliminary data.</text>
</comment>
<protein>
    <recommendedName>
        <fullName evidence="6">Zn(2)-C6 fungal-type domain-containing protein</fullName>
    </recommendedName>
</protein>
<dbReference type="GO" id="GO:0003677">
    <property type="term" value="F:DNA binding"/>
    <property type="evidence" value="ECO:0007669"/>
    <property type="project" value="UniProtKB-KW"/>
</dbReference>
<dbReference type="InterPro" id="IPR001138">
    <property type="entry name" value="Zn2Cys6_DnaBD"/>
</dbReference>
<dbReference type="PANTHER" id="PTHR37534">
    <property type="entry name" value="TRANSCRIPTIONAL ACTIVATOR PROTEIN UGA3"/>
    <property type="match status" value="1"/>
</dbReference>
<evidence type="ECO:0000313" key="7">
    <source>
        <dbReference type="EMBL" id="KAJ5161818.1"/>
    </source>
</evidence>
<organism evidence="7 8">
    <name type="scientific">Penicillium capsulatum</name>
    <dbReference type="NCBI Taxonomy" id="69766"/>
    <lineage>
        <taxon>Eukaryota</taxon>
        <taxon>Fungi</taxon>
        <taxon>Dikarya</taxon>
        <taxon>Ascomycota</taxon>
        <taxon>Pezizomycotina</taxon>
        <taxon>Eurotiomycetes</taxon>
        <taxon>Eurotiomycetidae</taxon>
        <taxon>Eurotiales</taxon>
        <taxon>Aspergillaceae</taxon>
        <taxon>Penicillium</taxon>
    </lineage>
</organism>
<dbReference type="GO" id="GO:0000981">
    <property type="term" value="F:DNA-binding transcription factor activity, RNA polymerase II-specific"/>
    <property type="evidence" value="ECO:0007669"/>
    <property type="project" value="InterPro"/>
</dbReference>
<dbReference type="CDD" id="cd00067">
    <property type="entry name" value="GAL4"/>
    <property type="match status" value="1"/>
</dbReference>
<dbReference type="PROSITE" id="PS50048">
    <property type="entry name" value="ZN2_CY6_FUNGAL_2"/>
    <property type="match status" value="1"/>
</dbReference>
<evidence type="ECO:0000313" key="8">
    <source>
        <dbReference type="Proteomes" id="UP001146351"/>
    </source>
</evidence>
<sequence length="642" mass="72829">MSAPARPRKRTKTFTGCWTCRTRKIKCDEGKPFCRQCLDKGFECEGYTARLQWLTPVTHERGLDVEDPLRASISHPQRRLLPTVPLQSPLELGQIDDILRYLDSLELVVNAPNEDVSASIKNFGVFSLENRPPNTLGEDLPVVSATPCVPNAFQPGDEYDHLLISSPGLANGDSTGKTQQDLPLLKNFPDNPVMSTEERFLMGHYSNRVVNLFCVIDNAKSPWKTIHLPRVLQCAGELSFGATTTRIRDALRNSLLSISAFYLSNDHRANNRSLEAEKWGTAASRYRCDAIRLLKYAVETDLYADRTPKYKEFLATMLSMITINVMSGDTTTCSVHLNGAERLISHTNTRKSKFSRKAKSLHRIYLYLRVIYESTAVKSTQAGRSRFSPSLNCSKTFGPEPMFQNHGIYNDDDTPSSALPMTGDMSVDGRLFPGSSSYECIYGIPLCLLLLLKETIEVIDAIQSQHNNDEAPSIPQSLNQVCDVLEQKIMDWPLEERLRGYGDSRNGTSLTIIYHQTCAFLNALIIFFSQGVRFMGHRYLRQYVHKILDSIEAIERLKAETKLLAAPLFWPAFMGATEAFEPMHQERFRRWYARVEIYGMEAGRTGSKVVHEVWRRGPANYREMHSGWREVVKQRDECLMLT</sequence>
<dbReference type="OrthoDB" id="3477330at2759"/>
<evidence type="ECO:0000256" key="5">
    <source>
        <dbReference type="ARBA" id="ARBA00023242"/>
    </source>
</evidence>
<dbReference type="AlphaFoldDB" id="A0A9W9I1K3"/>
<gene>
    <name evidence="7" type="ORF">N7492_007210</name>
</gene>
<dbReference type="Gene3D" id="4.10.240.10">
    <property type="entry name" value="Zn(2)-C6 fungal-type DNA-binding domain"/>
    <property type="match status" value="1"/>
</dbReference>
<evidence type="ECO:0000256" key="3">
    <source>
        <dbReference type="ARBA" id="ARBA00023125"/>
    </source>
</evidence>
<dbReference type="GO" id="GO:0008270">
    <property type="term" value="F:zinc ion binding"/>
    <property type="evidence" value="ECO:0007669"/>
    <property type="project" value="InterPro"/>
</dbReference>
<name>A0A9W9I1K3_9EURO</name>
<proteinExistence type="predicted"/>
<dbReference type="Pfam" id="PF11951">
    <property type="entry name" value="Fungal_trans_2"/>
    <property type="match status" value="1"/>
</dbReference>
<dbReference type="EMBL" id="JAPQKO010000005">
    <property type="protein sequence ID" value="KAJ5161818.1"/>
    <property type="molecule type" value="Genomic_DNA"/>
</dbReference>
<keyword evidence="4" id="KW-0804">Transcription</keyword>
<evidence type="ECO:0000256" key="4">
    <source>
        <dbReference type="ARBA" id="ARBA00023163"/>
    </source>
</evidence>
<dbReference type="Proteomes" id="UP001146351">
    <property type="component" value="Unassembled WGS sequence"/>
</dbReference>
<comment type="subcellular location">
    <subcellularLocation>
        <location evidence="1">Nucleus</location>
    </subcellularLocation>
</comment>
<evidence type="ECO:0000256" key="1">
    <source>
        <dbReference type="ARBA" id="ARBA00004123"/>
    </source>
</evidence>
<feature type="domain" description="Zn(2)-C6 fungal-type" evidence="6">
    <location>
        <begin position="16"/>
        <end position="44"/>
    </location>
</feature>
<keyword evidence="2" id="KW-0805">Transcription regulation</keyword>
<dbReference type="SUPFAM" id="SSF57701">
    <property type="entry name" value="Zn2/Cys6 DNA-binding domain"/>
    <property type="match status" value="1"/>
</dbReference>
<keyword evidence="8" id="KW-1185">Reference proteome</keyword>
<dbReference type="PANTHER" id="PTHR37534:SF46">
    <property type="entry name" value="ZN(II)2CYS6 TRANSCRIPTION FACTOR (EUROFUNG)"/>
    <property type="match status" value="1"/>
</dbReference>
<evidence type="ECO:0000256" key="2">
    <source>
        <dbReference type="ARBA" id="ARBA00023015"/>
    </source>
</evidence>
<keyword evidence="5" id="KW-0539">Nucleus</keyword>
<dbReference type="InterPro" id="IPR036864">
    <property type="entry name" value="Zn2-C6_fun-type_DNA-bd_sf"/>
</dbReference>
<dbReference type="GO" id="GO:0005634">
    <property type="term" value="C:nucleus"/>
    <property type="evidence" value="ECO:0007669"/>
    <property type="project" value="UniProtKB-SubCell"/>
</dbReference>
<dbReference type="InterPro" id="IPR021858">
    <property type="entry name" value="Fun_TF"/>
</dbReference>
<dbReference type="Pfam" id="PF00172">
    <property type="entry name" value="Zn_clus"/>
    <property type="match status" value="1"/>
</dbReference>
<evidence type="ECO:0000259" key="6">
    <source>
        <dbReference type="PROSITE" id="PS50048"/>
    </source>
</evidence>
<keyword evidence="3" id="KW-0238">DNA-binding</keyword>
<dbReference type="PROSITE" id="PS00463">
    <property type="entry name" value="ZN2_CY6_FUNGAL_1"/>
    <property type="match status" value="1"/>
</dbReference>
<reference evidence="7" key="1">
    <citation type="submission" date="2022-11" db="EMBL/GenBank/DDBJ databases">
        <authorList>
            <person name="Petersen C."/>
        </authorList>
    </citation>
    <scope>NUCLEOTIDE SEQUENCE</scope>
    <source>
        <strain evidence="7">IBT 21917</strain>
    </source>
</reference>
<dbReference type="SMART" id="SM00066">
    <property type="entry name" value="GAL4"/>
    <property type="match status" value="1"/>
</dbReference>